<evidence type="ECO:0000256" key="3">
    <source>
        <dbReference type="ARBA" id="ARBA00022448"/>
    </source>
</evidence>
<feature type="transmembrane region" description="Helical" evidence="8">
    <location>
        <begin position="35"/>
        <end position="54"/>
    </location>
</feature>
<dbReference type="EMBL" id="JAMDMX010000022">
    <property type="protein sequence ID" value="MCY9692866.1"/>
    <property type="molecule type" value="Genomic_DNA"/>
</dbReference>
<dbReference type="PANTHER" id="PTHR34975:SF2">
    <property type="entry name" value="SPORE GERMINATION PROTEIN A2"/>
    <property type="match status" value="1"/>
</dbReference>
<name>A0ABT4G9K4_9BACL</name>
<feature type="transmembrane region" description="Helical" evidence="8">
    <location>
        <begin position="211"/>
        <end position="234"/>
    </location>
</feature>
<keyword evidence="10" id="KW-1185">Reference proteome</keyword>
<feature type="transmembrane region" description="Helical" evidence="8">
    <location>
        <begin position="181"/>
        <end position="199"/>
    </location>
</feature>
<comment type="subcellular location">
    <subcellularLocation>
        <location evidence="1">Membrane</location>
        <topology evidence="1">Multi-pass membrane protein</topology>
    </subcellularLocation>
</comment>
<comment type="similarity">
    <text evidence="2">Belongs to the amino acid-polyamine-organocation (APC) superfamily. Spore germination protein (SGP) (TC 2.A.3.9) family.</text>
</comment>
<evidence type="ECO:0000313" key="9">
    <source>
        <dbReference type="EMBL" id="MCY9692866.1"/>
    </source>
</evidence>
<organism evidence="9 10">
    <name type="scientific">Paenibacillus alginolyticus</name>
    <dbReference type="NCBI Taxonomy" id="59839"/>
    <lineage>
        <taxon>Bacteria</taxon>
        <taxon>Bacillati</taxon>
        <taxon>Bacillota</taxon>
        <taxon>Bacilli</taxon>
        <taxon>Bacillales</taxon>
        <taxon>Paenibacillaceae</taxon>
        <taxon>Paenibacillus</taxon>
    </lineage>
</organism>
<feature type="transmembrane region" description="Helical" evidence="8">
    <location>
        <begin position="7"/>
        <end position="23"/>
    </location>
</feature>
<dbReference type="RefSeq" id="WP_268614439.1">
    <property type="nucleotide sequence ID" value="NZ_JAMDMX010000022.1"/>
</dbReference>
<feature type="transmembrane region" description="Helical" evidence="8">
    <location>
        <begin position="299"/>
        <end position="321"/>
    </location>
</feature>
<dbReference type="Pfam" id="PF03845">
    <property type="entry name" value="Spore_permease"/>
    <property type="match status" value="1"/>
</dbReference>
<evidence type="ECO:0000256" key="6">
    <source>
        <dbReference type="ARBA" id="ARBA00022989"/>
    </source>
</evidence>
<reference evidence="9 10" key="1">
    <citation type="submission" date="2022-05" db="EMBL/GenBank/DDBJ databases">
        <title>Genome Sequencing of Bee-Associated Microbes.</title>
        <authorList>
            <person name="Dunlap C."/>
        </authorList>
    </citation>
    <scope>NUCLEOTIDE SEQUENCE [LARGE SCALE GENOMIC DNA]</scope>
    <source>
        <strain evidence="9 10">NRRL B-14421</strain>
    </source>
</reference>
<feature type="transmembrane region" description="Helical" evidence="8">
    <location>
        <begin position="112"/>
        <end position="132"/>
    </location>
</feature>
<evidence type="ECO:0000256" key="8">
    <source>
        <dbReference type="SAM" id="Phobius"/>
    </source>
</evidence>
<feature type="transmembrane region" description="Helical" evidence="8">
    <location>
        <begin position="80"/>
        <end position="100"/>
    </location>
</feature>
<evidence type="ECO:0000256" key="2">
    <source>
        <dbReference type="ARBA" id="ARBA00007998"/>
    </source>
</evidence>
<keyword evidence="7 8" id="KW-0472">Membrane</keyword>
<keyword evidence="5 8" id="KW-0812">Transmembrane</keyword>
<evidence type="ECO:0000256" key="5">
    <source>
        <dbReference type="ARBA" id="ARBA00022692"/>
    </source>
</evidence>
<keyword evidence="3" id="KW-0813">Transport</keyword>
<evidence type="ECO:0000256" key="1">
    <source>
        <dbReference type="ARBA" id="ARBA00004141"/>
    </source>
</evidence>
<sequence length="359" mass="41258">MVNKISVYLTFIIVHFGLIFFLYPEKIFESTSKGHWEAILIGCLFEAAMMWIYLRGLSSFPNMTIVQICKQVLGPWISRILLIPIMLYFLATLVLISRVYSEMMTIVFLPKTPIGALLCFIFLGLFAAWYGIKTVLRTSVIISVLFIPWIFAALSSSISNFDIRNAFPIWNTNFDFLKHPAYYSSFFAFSGFLFLGMIHPFFRNVARSRKVFILLIAGLFPLYLASVYIPLLIFGQETVIQFQFPLHTGMDTIDMSWSIFERMTLFYTTSTIAFLVLYSAVLIWIIAEMFRNIVVPLSNKWLSIIVTITAYMLSSLVPGWSETEHLIWLDTGLRAYCIFVFPVVIGIIGALQRRRVNQG</sequence>
<dbReference type="InterPro" id="IPR004761">
    <property type="entry name" value="Spore_GerAB"/>
</dbReference>
<keyword evidence="4" id="KW-0309">Germination</keyword>
<dbReference type="Proteomes" id="UP001527099">
    <property type="component" value="Unassembled WGS sequence"/>
</dbReference>
<protein>
    <submittedName>
        <fullName evidence="9">Spore germination protein</fullName>
    </submittedName>
</protein>
<comment type="caution">
    <text evidence="9">The sequence shown here is derived from an EMBL/GenBank/DDBJ whole genome shotgun (WGS) entry which is preliminary data.</text>
</comment>
<keyword evidence="6 8" id="KW-1133">Transmembrane helix</keyword>
<dbReference type="PANTHER" id="PTHR34975">
    <property type="entry name" value="SPORE GERMINATION PROTEIN A2"/>
    <property type="match status" value="1"/>
</dbReference>
<evidence type="ECO:0000256" key="4">
    <source>
        <dbReference type="ARBA" id="ARBA00022544"/>
    </source>
</evidence>
<proteinExistence type="inferred from homology"/>
<feature type="transmembrane region" description="Helical" evidence="8">
    <location>
        <begin position="139"/>
        <end position="161"/>
    </location>
</feature>
<gene>
    <name evidence="9" type="ORF">M5X19_08145</name>
</gene>
<feature type="transmembrane region" description="Helical" evidence="8">
    <location>
        <begin position="265"/>
        <end position="287"/>
    </location>
</feature>
<accession>A0ABT4G9K4</accession>
<evidence type="ECO:0000313" key="10">
    <source>
        <dbReference type="Proteomes" id="UP001527099"/>
    </source>
</evidence>
<evidence type="ECO:0000256" key="7">
    <source>
        <dbReference type="ARBA" id="ARBA00023136"/>
    </source>
</evidence>
<feature type="transmembrane region" description="Helical" evidence="8">
    <location>
        <begin position="333"/>
        <end position="351"/>
    </location>
</feature>